<dbReference type="Pfam" id="PF04192">
    <property type="entry name" value="Utp21"/>
    <property type="match status" value="1"/>
</dbReference>
<evidence type="ECO:0000256" key="1">
    <source>
        <dbReference type="PROSITE-ProRule" id="PRU00221"/>
    </source>
</evidence>
<evidence type="ECO:0000313" key="5">
    <source>
        <dbReference type="WBParaSite" id="PSAMB.scaffold5541size11439.g26809.t1"/>
    </source>
</evidence>
<dbReference type="AlphaFoldDB" id="A0A914WY50"/>
<dbReference type="PANTHER" id="PTHR22840">
    <property type="entry name" value="WD REPEAT-CONTAINING PROTEIN 36"/>
    <property type="match status" value="1"/>
</dbReference>
<dbReference type="Pfam" id="PF25171">
    <property type="entry name" value="Beta-prop_WDR36-Utp21_1st"/>
    <property type="match status" value="1"/>
</dbReference>
<dbReference type="Proteomes" id="UP000887566">
    <property type="component" value="Unplaced"/>
</dbReference>
<sequence length="915" mass="100579">MNRHESRIFTPYKALGLVCSEVPPVLRPLPKRRITSVLAAVGNVVHQYNARNLRLISVSDTLPAKINALAADSTYVYAAVGSRIAVLQLSRQVKFWLDNKQKASIKLMLPFGGHLLAVDTDSKLTVWEVETQEVYLPIEFGANIFDVSALCHPATYKNKVLLGSEQGALKLFNVKTNHLIFDFDGFGSSVRVIDQSPAVDVVAVGLADGRIALHNIRLDETLFTFKQDWSVTSISFRTDGPETMISSGIEGHLAVWDLNKKRLLGQMTDAHRSQVTIASCLVGEPLMVSAGTDNALRTWIFDQPDGLGRELSLRDGHSAPASTVRFHGADGEWLVSASLDGTVRAFSAWKDTKQQNLGTAGTMSRAQAKRTHRDLDQIRLPAVVAMDAGTAREGAWDNVVCVHDRSPIVTTWTTKKQRLGTHQLLHHRFDSDPRLRQAVAVSVCVSACGNFALIGYSSGHVDCFNIQSGKHRGAFKDPAVVTEGDKATRAHSASVVGVGSDALNQTVVTGCAGDRLKFWTFKTKKIIRTLDVGSPIVRMTLNRDNGLLGVALANGAVGVVDVQCRRVVRRFNKAHRAPVLALAFNADGHWLVTTDAIRYMKVWNLSTATLVDVLRFESPCCAVSLSPTGEYMATCHQDRRGVFLWANKAVYQQHLPLKPLPLDFEPAVATLPQSAGGSEQAAVDNVQVMEIGEDDDDDLDADETKPNRQQIAVEMVTLSGLPAPRWAQLPDMDLIRLRNKPKEPPKKPKAAPFFLPTIATLEGFAFDAPMEADDGGERSRILTAKRSFLEPSTKFGVSILDADTVEKRRTAFEALKGMGPSAIDLELRTLPNEALLNFLQMLVDVVRLRTDFELAQAYLASFLKIHRDALWSLDDAQLLSLLRELNETQKSAWDALDDLMIENLGVIQWLKSAVL</sequence>
<dbReference type="SMART" id="SM00320">
    <property type="entry name" value="WD40"/>
    <property type="match status" value="8"/>
</dbReference>
<evidence type="ECO:0000259" key="2">
    <source>
        <dbReference type="Pfam" id="PF04192"/>
    </source>
</evidence>
<dbReference type="InterPro" id="IPR036322">
    <property type="entry name" value="WD40_repeat_dom_sf"/>
</dbReference>
<proteinExistence type="predicted"/>
<feature type="domain" description="WDR36/Utp21 C-terminal" evidence="2">
    <location>
        <begin position="709"/>
        <end position="911"/>
    </location>
</feature>
<feature type="domain" description="WDR36/Utp21 N-terminal" evidence="3">
    <location>
        <begin position="37"/>
        <end position="302"/>
    </location>
</feature>
<feature type="repeat" description="WD" evidence="1">
    <location>
        <begin position="572"/>
        <end position="613"/>
    </location>
</feature>
<keyword evidence="4" id="KW-1185">Reference proteome</keyword>
<evidence type="ECO:0000313" key="4">
    <source>
        <dbReference type="Proteomes" id="UP000887566"/>
    </source>
</evidence>
<protein>
    <submittedName>
        <fullName evidence="5">Small-subunit processome Utp21 domain-containing protein</fullName>
    </submittedName>
</protein>
<organism evidence="4 5">
    <name type="scientific">Plectus sambesii</name>
    <dbReference type="NCBI Taxonomy" id="2011161"/>
    <lineage>
        <taxon>Eukaryota</taxon>
        <taxon>Metazoa</taxon>
        <taxon>Ecdysozoa</taxon>
        <taxon>Nematoda</taxon>
        <taxon>Chromadorea</taxon>
        <taxon>Plectida</taxon>
        <taxon>Plectina</taxon>
        <taxon>Plectoidea</taxon>
        <taxon>Plectidae</taxon>
        <taxon>Plectus</taxon>
    </lineage>
</organism>
<dbReference type="PROSITE" id="PS50082">
    <property type="entry name" value="WD_REPEATS_2"/>
    <property type="match status" value="1"/>
</dbReference>
<reference evidence="5" key="1">
    <citation type="submission" date="2022-11" db="UniProtKB">
        <authorList>
            <consortium name="WormBaseParasite"/>
        </authorList>
    </citation>
    <scope>IDENTIFICATION</scope>
</reference>
<dbReference type="InterPro" id="IPR007319">
    <property type="entry name" value="WDR36/Utp21_C"/>
</dbReference>
<keyword evidence="1" id="KW-0853">WD repeat</keyword>
<name>A0A914WY50_9BILA</name>
<dbReference type="InterPro" id="IPR015943">
    <property type="entry name" value="WD40/YVTN_repeat-like_dom_sf"/>
</dbReference>
<dbReference type="GO" id="GO:0032040">
    <property type="term" value="C:small-subunit processome"/>
    <property type="evidence" value="ECO:0007669"/>
    <property type="project" value="InterPro"/>
</dbReference>
<accession>A0A914WY50</accession>
<dbReference type="GO" id="GO:0034388">
    <property type="term" value="C:Pwp2p-containing subcomplex of 90S preribosome"/>
    <property type="evidence" value="ECO:0007669"/>
    <property type="project" value="TreeGrafter"/>
</dbReference>
<dbReference type="GO" id="GO:0006364">
    <property type="term" value="P:rRNA processing"/>
    <property type="evidence" value="ECO:0007669"/>
    <property type="project" value="InterPro"/>
</dbReference>
<evidence type="ECO:0000259" key="3">
    <source>
        <dbReference type="Pfam" id="PF25171"/>
    </source>
</evidence>
<dbReference type="WBParaSite" id="PSAMB.scaffold5541size11439.g26809.t1">
    <property type="protein sequence ID" value="PSAMB.scaffold5541size11439.g26809.t1"/>
    <property type="gene ID" value="PSAMB.scaffold5541size11439.g26809"/>
</dbReference>
<dbReference type="InterPro" id="IPR059157">
    <property type="entry name" value="WDR36-Utp21_N"/>
</dbReference>
<dbReference type="InterPro" id="IPR001680">
    <property type="entry name" value="WD40_rpt"/>
</dbReference>
<dbReference type="Pfam" id="PF25168">
    <property type="entry name" value="Beta-prop_WDR36-Utp21_2nd"/>
    <property type="match status" value="1"/>
</dbReference>
<dbReference type="SUPFAM" id="SSF50978">
    <property type="entry name" value="WD40 repeat-like"/>
    <property type="match status" value="1"/>
</dbReference>
<dbReference type="PANTHER" id="PTHR22840:SF12">
    <property type="entry name" value="WD REPEAT-CONTAINING PROTEIN 36"/>
    <property type="match status" value="1"/>
</dbReference>
<dbReference type="Gene3D" id="2.130.10.10">
    <property type="entry name" value="YVTN repeat-like/Quinoprotein amine dehydrogenase"/>
    <property type="match status" value="2"/>
</dbReference>